<dbReference type="AlphaFoldDB" id="A0A9X4H4T5"/>
<name>A0A9X4H4T5_9FIRM</name>
<accession>A0A9X4H4T5</accession>
<evidence type="ECO:0000313" key="3">
    <source>
        <dbReference type="Proteomes" id="UP001154312"/>
    </source>
</evidence>
<keyword evidence="1" id="KW-1133">Transmembrane helix</keyword>
<keyword evidence="3" id="KW-1185">Reference proteome</keyword>
<sequence length="159" mass="17984">MHPAILPWYIVISTSIPQTFLIFKIGFQLFNLDMSYSRALFLSFIISIIAIFARELPLLFGVHTFILIVFSTLLAFIITGTNLWHCFISIAAGALILGVLEGALLPILLNITAVTIDSLVLKPWLNILYFLPSGVIMVILYIFIKKYNFIIFDLSLDRD</sequence>
<dbReference type="Proteomes" id="UP001154312">
    <property type="component" value="Unassembled WGS sequence"/>
</dbReference>
<feature type="transmembrane region" description="Helical" evidence="1">
    <location>
        <begin position="6"/>
        <end position="23"/>
    </location>
</feature>
<proteinExistence type="predicted"/>
<gene>
    <name evidence="2" type="ORF">L7E55_17195</name>
</gene>
<dbReference type="EMBL" id="JAKOAV010000065">
    <property type="protein sequence ID" value="MDF9410051.1"/>
    <property type="molecule type" value="Genomic_DNA"/>
</dbReference>
<comment type="caution">
    <text evidence="2">The sequence shown here is derived from an EMBL/GenBank/DDBJ whole genome shotgun (WGS) entry which is preliminary data.</text>
</comment>
<organism evidence="2 3">
    <name type="scientific">Pelotomaculum isophthalicicum JI</name>
    <dbReference type="NCBI Taxonomy" id="947010"/>
    <lineage>
        <taxon>Bacteria</taxon>
        <taxon>Bacillati</taxon>
        <taxon>Bacillota</taxon>
        <taxon>Clostridia</taxon>
        <taxon>Eubacteriales</taxon>
        <taxon>Desulfotomaculaceae</taxon>
        <taxon>Pelotomaculum</taxon>
    </lineage>
</organism>
<protein>
    <submittedName>
        <fullName evidence="2">Uncharacterized protein</fullName>
    </submittedName>
</protein>
<feature type="transmembrane region" description="Helical" evidence="1">
    <location>
        <begin position="86"/>
        <end position="107"/>
    </location>
</feature>
<dbReference type="RefSeq" id="WP_277445597.1">
    <property type="nucleotide sequence ID" value="NZ_JAKOAV010000065.1"/>
</dbReference>
<feature type="transmembrane region" description="Helical" evidence="1">
    <location>
        <begin position="35"/>
        <end position="53"/>
    </location>
</feature>
<evidence type="ECO:0000313" key="2">
    <source>
        <dbReference type="EMBL" id="MDF9410051.1"/>
    </source>
</evidence>
<keyword evidence="1" id="KW-0472">Membrane</keyword>
<evidence type="ECO:0000256" key="1">
    <source>
        <dbReference type="SAM" id="Phobius"/>
    </source>
</evidence>
<feature type="transmembrane region" description="Helical" evidence="1">
    <location>
        <begin position="59"/>
        <end position="79"/>
    </location>
</feature>
<reference evidence="2" key="1">
    <citation type="submission" date="2022-02" db="EMBL/GenBank/DDBJ databases">
        <authorList>
            <person name="Leng L."/>
        </authorList>
    </citation>
    <scope>NUCLEOTIDE SEQUENCE</scope>
    <source>
        <strain evidence="2">JI</strain>
    </source>
</reference>
<keyword evidence="1" id="KW-0812">Transmembrane</keyword>
<feature type="transmembrane region" description="Helical" evidence="1">
    <location>
        <begin position="127"/>
        <end position="144"/>
    </location>
</feature>